<evidence type="ECO:0000313" key="4">
    <source>
        <dbReference type="Proteomes" id="UP000092716"/>
    </source>
</evidence>
<dbReference type="OrthoDB" id="376917at2759"/>
<gene>
    <name evidence="3" type="ORF">PCOAH_00034750</name>
</gene>
<feature type="region of interest" description="Disordered" evidence="2">
    <location>
        <begin position="1"/>
        <end position="60"/>
    </location>
</feature>
<dbReference type="GeneID" id="30910206"/>
<evidence type="ECO:0000256" key="2">
    <source>
        <dbReference type="SAM" id="MobiDB-lite"/>
    </source>
</evidence>
<reference evidence="4" key="1">
    <citation type="submission" date="2016-06" db="EMBL/GenBank/DDBJ databases">
        <title>First high quality genome sequence of Plasmodium coatneyi using continuous long reads from single molecule, real-time sequencing.</title>
        <authorList>
            <person name="Chien J.-T."/>
            <person name="Pakala S.B."/>
            <person name="Geraldo J.A."/>
            <person name="Lapp S.A."/>
            <person name="Barnwell J.W."/>
            <person name="Kissinger J.C."/>
            <person name="Galinski M.R."/>
            <person name="Humphrey J.C."/>
        </authorList>
    </citation>
    <scope>NUCLEOTIDE SEQUENCE [LARGE SCALE GENOMIC DNA]</scope>
    <source>
        <strain evidence="4">Hackeri</strain>
    </source>
</reference>
<proteinExistence type="predicted"/>
<feature type="region of interest" description="Disordered" evidence="2">
    <location>
        <begin position="208"/>
        <end position="228"/>
    </location>
</feature>
<organism evidence="3 4">
    <name type="scientific">Plasmodium coatneyi</name>
    <dbReference type="NCBI Taxonomy" id="208452"/>
    <lineage>
        <taxon>Eukaryota</taxon>
        <taxon>Sar</taxon>
        <taxon>Alveolata</taxon>
        <taxon>Apicomplexa</taxon>
        <taxon>Aconoidasida</taxon>
        <taxon>Haemosporida</taxon>
        <taxon>Plasmodiidae</taxon>
        <taxon>Plasmodium</taxon>
    </lineage>
</organism>
<feature type="region of interest" description="Disordered" evidence="2">
    <location>
        <begin position="300"/>
        <end position="328"/>
    </location>
</feature>
<dbReference type="AlphaFoldDB" id="A0A1B1E1F7"/>
<dbReference type="EMBL" id="CP016249">
    <property type="protein sequence ID" value="ANQ08858.1"/>
    <property type="molecule type" value="Genomic_DNA"/>
</dbReference>
<evidence type="ECO:0000313" key="3">
    <source>
        <dbReference type="EMBL" id="ANQ08858.1"/>
    </source>
</evidence>
<dbReference type="Proteomes" id="UP000092716">
    <property type="component" value="Chromosome 11"/>
</dbReference>
<keyword evidence="4" id="KW-1185">Reference proteome</keyword>
<dbReference type="KEGG" id="pcot:PCOAH_00034750"/>
<dbReference type="VEuPathDB" id="PlasmoDB:PCOAH_00034750"/>
<keyword evidence="1" id="KW-0175">Coiled coil</keyword>
<sequence>MKRPRGESLLVQLGNCSTPGTTSSSDRSDEYSDDCSGECSNKWNKRTSNHGERNPPVAPLHDEAEHTMVRKYLKGMKKNKEKNQFYHFKKYLAESNVFFVFVHLFVKLIRNRDTVENPYDYVMKYFGQRRHPSVDDALRRNLIKENKKYKTENEQLVGKINELLVQVEDLRKRDTCNFIANWFFKKGDERCSSSDLFGKDFIGSYHNGEDDPSGYTTRNNPNGMHAEQDYREPPHFVFTRDTFYLFLSFLDDSTRMQLREVLTGGPTHEGRSALCEGIHKGLSVFVNNYLSLEKLGETGVHKSNRGKHRSAGIDPTFSYQSSNSAHSK</sequence>
<evidence type="ECO:0000256" key="1">
    <source>
        <dbReference type="SAM" id="Coils"/>
    </source>
</evidence>
<feature type="coiled-coil region" evidence="1">
    <location>
        <begin position="139"/>
        <end position="173"/>
    </location>
</feature>
<dbReference type="RefSeq" id="XP_019915553.1">
    <property type="nucleotide sequence ID" value="XM_020060266.1"/>
</dbReference>
<protein>
    <submittedName>
        <fullName evidence="3">Uncharacterized protein</fullName>
    </submittedName>
</protein>
<name>A0A1B1E1F7_9APIC</name>
<accession>A0A1B1E1F7</accession>
<feature type="compositionally biased region" description="Polar residues" evidence="2">
    <location>
        <begin position="317"/>
        <end position="328"/>
    </location>
</feature>